<evidence type="ECO:0000256" key="1">
    <source>
        <dbReference type="SAM" id="Phobius"/>
    </source>
</evidence>
<reference evidence="2 3" key="1">
    <citation type="submission" date="2020-07" db="EMBL/GenBank/DDBJ databases">
        <title>Huge and variable diversity of episymbiotic CPR bacteria and DPANN archaea in groundwater ecosystems.</title>
        <authorList>
            <person name="He C.Y."/>
            <person name="Keren R."/>
            <person name="Whittaker M."/>
            <person name="Farag I.F."/>
            <person name="Doudna J."/>
            <person name="Cate J.H.D."/>
            <person name="Banfield J.F."/>
        </authorList>
    </citation>
    <scope>NUCLEOTIDE SEQUENCE [LARGE SCALE GENOMIC DNA]</scope>
    <source>
        <strain evidence="2">NC_groundwater_70_Ag_B-0.1um_54_66</strain>
    </source>
</reference>
<organism evidence="2 3">
    <name type="scientific">Micavibrio aeruginosavorus</name>
    <dbReference type="NCBI Taxonomy" id="349221"/>
    <lineage>
        <taxon>Bacteria</taxon>
        <taxon>Pseudomonadati</taxon>
        <taxon>Bdellovibrionota</taxon>
        <taxon>Bdellovibrionia</taxon>
        <taxon>Bdellovibrionales</taxon>
        <taxon>Pseudobdellovibrionaceae</taxon>
        <taxon>Micavibrio</taxon>
    </lineage>
</organism>
<keyword evidence="1" id="KW-0812">Transmembrane</keyword>
<evidence type="ECO:0000313" key="2">
    <source>
        <dbReference type="EMBL" id="QQG35585.1"/>
    </source>
</evidence>
<accession>A0A7T5R143</accession>
<keyword evidence="1" id="KW-1133">Transmembrane helix</keyword>
<proteinExistence type="predicted"/>
<dbReference type="AlphaFoldDB" id="A0A7T5R143"/>
<protein>
    <submittedName>
        <fullName evidence="2">Uncharacterized protein</fullName>
    </submittedName>
</protein>
<name>A0A7T5R143_9BACT</name>
<dbReference type="Proteomes" id="UP000595362">
    <property type="component" value="Chromosome"/>
</dbReference>
<feature type="transmembrane region" description="Helical" evidence="1">
    <location>
        <begin position="21"/>
        <end position="38"/>
    </location>
</feature>
<keyword evidence="1" id="KW-0472">Membrane</keyword>
<evidence type="ECO:0000313" key="3">
    <source>
        <dbReference type="Proteomes" id="UP000595362"/>
    </source>
</evidence>
<gene>
    <name evidence="2" type="ORF">HYS17_08640</name>
</gene>
<sequence length="250" mass="30492">MEYLLIAHEHWKPWIDLAQDTVFSLGVIPFFIALFKFIKFLKARDFLTTTEKIESNLRFREYLEPKLESYVLEKYKNGIKDIGVRFIYWKNYPSQISNDAYKHLLRIEYHDQHILGASWINNTGIYFQEHLWFSNTSVYVDRDGVFFFAPSGGAYKHFTEHKNRCLVIHLPFTNVVNFDFEEKIEYEPIFYIKVPYYNFKDLYSDICFLRERTGDQYFSLELDFRKQIKEYSWLRYMMTYAKILFLRFKE</sequence>
<dbReference type="EMBL" id="CP066681">
    <property type="protein sequence ID" value="QQG35585.1"/>
    <property type="molecule type" value="Genomic_DNA"/>
</dbReference>